<feature type="compositionally biased region" description="Pro residues" evidence="7">
    <location>
        <begin position="145"/>
        <end position="154"/>
    </location>
</feature>
<keyword evidence="4" id="KW-0418">Kinase</keyword>
<evidence type="ECO:0000256" key="9">
    <source>
        <dbReference type="SAM" id="SignalP"/>
    </source>
</evidence>
<evidence type="ECO:0000259" key="10">
    <source>
        <dbReference type="PROSITE" id="PS50011"/>
    </source>
</evidence>
<keyword evidence="3 6" id="KW-0547">Nucleotide-binding</keyword>
<feature type="region of interest" description="Disordered" evidence="7">
    <location>
        <begin position="139"/>
        <end position="163"/>
    </location>
</feature>
<evidence type="ECO:0000313" key="12">
    <source>
        <dbReference type="Proteomes" id="UP000467840"/>
    </source>
</evidence>
<feature type="chain" id="PRO_5025482736" description="Protein kinase domain-containing protein" evidence="9">
    <location>
        <begin position="22"/>
        <end position="494"/>
    </location>
</feature>
<dbReference type="InterPro" id="IPR001245">
    <property type="entry name" value="Ser-Thr/Tyr_kinase_cat_dom"/>
</dbReference>
<feature type="transmembrane region" description="Helical" evidence="8">
    <location>
        <begin position="169"/>
        <end position="194"/>
    </location>
</feature>
<dbReference type="PANTHER" id="PTHR47989:SF47">
    <property type="entry name" value="SERINE_THREONINE-PROTEIN KINASE PBL28-RELATED"/>
    <property type="match status" value="1"/>
</dbReference>
<feature type="binding site" evidence="6">
    <location>
        <position position="275"/>
    </location>
    <ligand>
        <name>ATP</name>
        <dbReference type="ChEBI" id="CHEBI:30616"/>
    </ligand>
</feature>
<dbReference type="InterPro" id="IPR000719">
    <property type="entry name" value="Prot_kinase_dom"/>
</dbReference>
<keyword evidence="2" id="KW-0808">Transferase</keyword>
<dbReference type="AlphaFoldDB" id="A0A6A6LCX9"/>
<name>A0A6A6LCX9_HEVBR</name>
<keyword evidence="12" id="KW-1185">Reference proteome</keyword>
<dbReference type="Proteomes" id="UP000467840">
    <property type="component" value="Chromosome 1"/>
</dbReference>
<keyword evidence="1" id="KW-0723">Serine/threonine-protein kinase</keyword>
<dbReference type="Gene3D" id="3.30.200.20">
    <property type="entry name" value="Phosphorylase Kinase, domain 1"/>
    <property type="match status" value="1"/>
</dbReference>
<sequence>MIGLLLRLLPFLDFIFVSTAAQNRPPYTPTELILSTVVHHLMMRHRMEGIGMVMPSLSSAPSTLKHRHRLKPLNKATLLTVGGRDIPAHKDYVIEVPEESPSNQDLWLALHPNTHSNPKYADAILNVLEIFKLSKSDGNLAGPNPEVPAPPEQHPSPGRRTKSEGSSQIIVIIGAVIGFASAVTLVLFSFLCVYRRKAKAEDTSKDKSSILPFSYASSSATIDLSLPNDLCRKFTMDEIRASTRNFDDQNIIGTGGFGTVYKGYVESGSIPSAIKRLASSSRQGIREFHTEIQMLSKLRHVHLVSLIGYWDDEGEMILVYEYMPHGTLQDHQYKTMSPPLPCPAGEDQTHVSTVVRGSFGYLDPEYYRRQQLSEKSDVYSFGVALFERGALDQIIDPQLKVDITLVSLSKFGEIADRCVRDTAFERLTMGYVAWSLEFALQLQETAEKNVNARDDVSGPMSYSRSTLSTGERSSSNIDSDKVKSDTIFSEIMDP</sequence>
<gene>
    <name evidence="11" type="ORF">GH714_031254</name>
</gene>
<dbReference type="PROSITE" id="PS00107">
    <property type="entry name" value="PROTEIN_KINASE_ATP"/>
    <property type="match status" value="1"/>
</dbReference>
<accession>A0A6A6LCX9</accession>
<dbReference type="GO" id="GO:0004674">
    <property type="term" value="F:protein serine/threonine kinase activity"/>
    <property type="evidence" value="ECO:0007669"/>
    <property type="project" value="UniProtKB-KW"/>
</dbReference>
<evidence type="ECO:0000256" key="8">
    <source>
        <dbReference type="SAM" id="Phobius"/>
    </source>
</evidence>
<dbReference type="PROSITE" id="PS50011">
    <property type="entry name" value="PROTEIN_KINASE_DOM"/>
    <property type="match status" value="1"/>
</dbReference>
<dbReference type="Pfam" id="PF07714">
    <property type="entry name" value="PK_Tyr_Ser-Thr"/>
    <property type="match status" value="1"/>
</dbReference>
<feature type="signal peptide" evidence="9">
    <location>
        <begin position="1"/>
        <end position="21"/>
    </location>
</feature>
<evidence type="ECO:0000256" key="6">
    <source>
        <dbReference type="PROSITE-ProRule" id="PRU10141"/>
    </source>
</evidence>
<keyword evidence="5 6" id="KW-0067">ATP-binding</keyword>
<keyword evidence="8" id="KW-0812">Transmembrane</keyword>
<keyword evidence="9" id="KW-0732">Signal</keyword>
<evidence type="ECO:0000256" key="5">
    <source>
        <dbReference type="ARBA" id="ARBA00022840"/>
    </source>
</evidence>
<keyword evidence="8" id="KW-1133">Transmembrane helix</keyword>
<evidence type="ECO:0000256" key="1">
    <source>
        <dbReference type="ARBA" id="ARBA00022527"/>
    </source>
</evidence>
<feature type="region of interest" description="Disordered" evidence="7">
    <location>
        <begin position="450"/>
        <end position="481"/>
    </location>
</feature>
<dbReference type="EMBL" id="JAAGAX010000011">
    <property type="protein sequence ID" value="KAF2299282.1"/>
    <property type="molecule type" value="Genomic_DNA"/>
</dbReference>
<dbReference type="PANTHER" id="PTHR47989">
    <property type="entry name" value="OS01G0750732 PROTEIN"/>
    <property type="match status" value="1"/>
</dbReference>
<evidence type="ECO:0000256" key="4">
    <source>
        <dbReference type="ARBA" id="ARBA00022777"/>
    </source>
</evidence>
<feature type="domain" description="Protein kinase" evidence="10">
    <location>
        <begin position="246"/>
        <end position="494"/>
    </location>
</feature>
<organism evidence="11 12">
    <name type="scientific">Hevea brasiliensis</name>
    <name type="common">Para rubber tree</name>
    <name type="synonym">Siphonia brasiliensis</name>
    <dbReference type="NCBI Taxonomy" id="3981"/>
    <lineage>
        <taxon>Eukaryota</taxon>
        <taxon>Viridiplantae</taxon>
        <taxon>Streptophyta</taxon>
        <taxon>Embryophyta</taxon>
        <taxon>Tracheophyta</taxon>
        <taxon>Spermatophyta</taxon>
        <taxon>Magnoliopsida</taxon>
        <taxon>eudicotyledons</taxon>
        <taxon>Gunneridae</taxon>
        <taxon>Pentapetalae</taxon>
        <taxon>rosids</taxon>
        <taxon>fabids</taxon>
        <taxon>Malpighiales</taxon>
        <taxon>Euphorbiaceae</taxon>
        <taxon>Crotonoideae</taxon>
        <taxon>Micrandreae</taxon>
        <taxon>Hevea</taxon>
    </lineage>
</organism>
<dbReference type="InterPro" id="IPR011009">
    <property type="entry name" value="Kinase-like_dom_sf"/>
</dbReference>
<protein>
    <recommendedName>
        <fullName evidence="10">Protein kinase domain-containing protein</fullName>
    </recommendedName>
</protein>
<comment type="caution">
    <text evidence="11">The sequence shown here is derived from an EMBL/GenBank/DDBJ whole genome shotgun (WGS) entry which is preliminary data.</text>
</comment>
<evidence type="ECO:0000256" key="2">
    <source>
        <dbReference type="ARBA" id="ARBA00022679"/>
    </source>
</evidence>
<feature type="compositionally biased region" description="Polar residues" evidence="7">
    <location>
        <begin position="460"/>
        <end position="477"/>
    </location>
</feature>
<dbReference type="GO" id="GO:0005524">
    <property type="term" value="F:ATP binding"/>
    <property type="evidence" value="ECO:0007669"/>
    <property type="project" value="UniProtKB-UniRule"/>
</dbReference>
<proteinExistence type="predicted"/>
<evidence type="ECO:0000256" key="3">
    <source>
        <dbReference type="ARBA" id="ARBA00022741"/>
    </source>
</evidence>
<reference evidence="11 12" key="1">
    <citation type="journal article" date="2020" name="Mol. Plant">
        <title>The Chromosome-Based Rubber Tree Genome Provides New Insights into Spurge Genome Evolution and Rubber Biosynthesis.</title>
        <authorList>
            <person name="Liu J."/>
            <person name="Shi C."/>
            <person name="Shi C.C."/>
            <person name="Li W."/>
            <person name="Zhang Q.J."/>
            <person name="Zhang Y."/>
            <person name="Li K."/>
            <person name="Lu H.F."/>
            <person name="Shi C."/>
            <person name="Zhu S.T."/>
            <person name="Xiao Z.Y."/>
            <person name="Nan H."/>
            <person name="Yue Y."/>
            <person name="Zhu X.G."/>
            <person name="Wu Y."/>
            <person name="Hong X.N."/>
            <person name="Fan G.Y."/>
            <person name="Tong Y."/>
            <person name="Zhang D."/>
            <person name="Mao C.L."/>
            <person name="Liu Y.L."/>
            <person name="Hao S.J."/>
            <person name="Liu W.Q."/>
            <person name="Lv M.Q."/>
            <person name="Zhang H.B."/>
            <person name="Liu Y."/>
            <person name="Hu-Tang G.R."/>
            <person name="Wang J.P."/>
            <person name="Wang J.H."/>
            <person name="Sun Y.H."/>
            <person name="Ni S.B."/>
            <person name="Chen W.B."/>
            <person name="Zhang X.C."/>
            <person name="Jiao Y.N."/>
            <person name="Eichler E.E."/>
            <person name="Li G.H."/>
            <person name="Liu X."/>
            <person name="Gao L.Z."/>
        </authorList>
    </citation>
    <scope>NUCLEOTIDE SEQUENCE [LARGE SCALE GENOMIC DNA]</scope>
    <source>
        <strain evidence="12">cv. GT1</strain>
        <tissue evidence="11">Leaf</tissue>
    </source>
</reference>
<keyword evidence="8" id="KW-0472">Membrane</keyword>
<dbReference type="SUPFAM" id="SSF56112">
    <property type="entry name" value="Protein kinase-like (PK-like)"/>
    <property type="match status" value="1"/>
</dbReference>
<dbReference type="InterPro" id="IPR017441">
    <property type="entry name" value="Protein_kinase_ATP_BS"/>
</dbReference>
<evidence type="ECO:0000313" key="11">
    <source>
        <dbReference type="EMBL" id="KAF2299282.1"/>
    </source>
</evidence>
<dbReference type="FunFam" id="3.30.200.20:FF:000039">
    <property type="entry name" value="receptor-like protein kinase FERONIA"/>
    <property type="match status" value="1"/>
</dbReference>
<dbReference type="Gene3D" id="1.10.510.10">
    <property type="entry name" value="Transferase(Phosphotransferase) domain 1"/>
    <property type="match status" value="1"/>
</dbReference>
<evidence type="ECO:0000256" key="7">
    <source>
        <dbReference type="SAM" id="MobiDB-lite"/>
    </source>
</evidence>